<accession>A0A381RUK9</accession>
<dbReference type="AlphaFoldDB" id="A0A381RUK9"/>
<name>A0A381RUK9_9ZZZZ</name>
<sequence>GAPGEIRTPDLVVRSHALYPTELRARIDTAGKTSL</sequence>
<feature type="non-terminal residue" evidence="1">
    <location>
        <position position="35"/>
    </location>
</feature>
<feature type="non-terminal residue" evidence="1">
    <location>
        <position position="1"/>
    </location>
</feature>
<protein>
    <submittedName>
        <fullName evidence="1">Uncharacterized protein</fullName>
    </submittedName>
</protein>
<dbReference type="EMBL" id="UINC01002271">
    <property type="protein sequence ID" value="SUZ94831.1"/>
    <property type="molecule type" value="Genomic_DNA"/>
</dbReference>
<dbReference type="AntiFam" id="ANF00012">
    <property type="entry name" value="tRNA translation"/>
</dbReference>
<proteinExistence type="predicted"/>
<reference evidence="1" key="1">
    <citation type="submission" date="2018-05" db="EMBL/GenBank/DDBJ databases">
        <authorList>
            <person name="Lanie J.A."/>
            <person name="Ng W.-L."/>
            <person name="Kazmierczak K.M."/>
            <person name="Andrzejewski T.M."/>
            <person name="Davidsen T.M."/>
            <person name="Wayne K.J."/>
            <person name="Tettelin H."/>
            <person name="Glass J.I."/>
            <person name="Rusch D."/>
            <person name="Podicherti R."/>
            <person name="Tsui H.-C.T."/>
            <person name="Winkler M.E."/>
        </authorList>
    </citation>
    <scope>NUCLEOTIDE SEQUENCE</scope>
</reference>
<gene>
    <name evidence="1" type="ORF">METZ01_LOCUS47685</name>
</gene>
<organism evidence="1">
    <name type="scientific">marine metagenome</name>
    <dbReference type="NCBI Taxonomy" id="408172"/>
    <lineage>
        <taxon>unclassified sequences</taxon>
        <taxon>metagenomes</taxon>
        <taxon>ecological metagenomes</taxon>
    </lineage>
</organism>
<evidence type="ECO:0000313" key="1">
    <source>
        <dbReference type="EMBL" id="SUZ94831.1"/>
    </source>
</evidence>